<comment type="caution">
    <text evidence="1">The sequence shown here is derived from an EMBL/GenBank/DDBJ whole genome shotgun (WGS) entry which is preliminary data.</text>
</comment>
<proteinExistence type="predicted"/>
<dbReference type="SUPFAM" id="SSF52058">
    <property type="entry name" value="L domain-like"/>
    <property type="match status" value="1"/>
</dbReference>
<dbReference type="AlphaFoldDB" id="A0AA86TW31"/>
<evidence type="ECO:0000313" key="1">
    <source>
        <dbReference type="EMBL" id="CAI9929292.1"/>
    </source>
</evidence>
<reference evidence="1" key="1">
    <citation type="submission" date="2023-06" db="EMBL/GenBank/DDBJ databases">
        <authorList>
            <person name="Kurt Z."/>
        </authorList>
    </citation>
    <scope>NUCLEOTIDE SEQUENCE</scope>
</reference>
<dbReference type="Proteomes" id="UP001642409">
    <property type="component" value="Unassembled WGS sequence"/>
</dbReference>
<evidence type="ECO:0000313" key="2">
    <source>
        <dbReference type="EMBL" id="CAL6085076.1"/>
    </source>
</evidence>
<dbReference type="EMBL" id="CAXDID020000383">
    <property type="protein sequence ID" value="CAL6085076.1"/>
    <property type="molecule type" value="Genomic_DNA"/>
</dbReference>
<dbReference type="EMBL" id="CATOUU010000429">
    <property type="protein sequence ID" value="CAI9929292.1"/>
    <property type="molecule type" value="Genomic_DNA"/>
</dbReference>
<reference evidence="2 3" key="2">
    <citation type="submission" date="2024-07" db="EMBL/GenBank/DDBJ databases">
        <authorList>
            <person name="Akdeniz Z."/>
        </authorList>
    </citation>
    <scope>NUCLEOTIDE SEQUENCE [LARGE SCALE GENOMIC DNA]</scope>
</reference>
<dbReference type="Gene3D" id="3.80.10.10">
    <property type="entry name" value="Ribonuclease Inhibitor"/>
    <property type="match status" value="1"/>
</dbReference>
<evidence type="ECO:0000313" key="3">
    <source>
        <dbReference type="Proteomes" id="UP001642409"/>
    </source>
</evidence>
<keyword evidence="3" id="KW-1185">Reference proteome</keyword>
<dbReference type="InterPro" id="IPR032675">
    <property type="entry name" value="LRR_dom_sf"/>
</dbReference>
<name>A0AA86TW31_9EUKA</name>
<sequence>MTCYKNALNSFTYRHDSPSFSESVLNQFGDYNFSRLNLEQFSVNDLHLNVLRLNLSHNNIFELRFIHCFPNIRVLNILDTLITDFECLKYLQKLRMLFVDEKYFDAVVQILGTDKRKRKIWINGMKLVI</sequence>
<protein>
    <submittedName>
        <fullName evidence="1">Leucine-rich repeat domain superfamily</fullName>
    </submittedName>
    <submittedName>
        <fullName evidence="2">Leucine-rich_repeat domain superfamily</fullName>
    </submittedName>
</protein>
<accession>A0AA86TW31</accession>
<gene>
    <name evidence="1" type="ORF">HINF_LOCUS16937</name>
    <name evidence="2" type="ORF">HINF_LOCUS62511</name>
</gene>
<organism evidence="1">
    <name type="scientific">Hexamita inflata</name>
    <dbReference type="NCBI Taxonomy" id="28002"/>
    <lineage>
        <taxon>Eukaryota</taxon>
        <taxon>Metamonada</taxon>
        <taxon>Diplomonadida</taxon>
        <taxon>Hexamitidae</taxon>
        <taxon>Hexamitinae</taxon>
        <taxon>Hexamita</taxon>
    </lineage>
</organism>